<reference evidence="1" key="1">
    <citation type="submission" date="2023-03" db="EMBL/GenBank/DDBJ databases">
        <title>Massive genome expansion in bonnet fungi (Mycena s.s.) driven by repeated elements and novel gene families across ecological guilds.</title>
        <authorList>
            <consortium name="Lawrence Berkeley National Laboratory"/>
            <person name="Harder C.B."/>
            <person name="Miyauchi S."/>
            <person name="Viragh M."/>
            <person name="Kuo A."/>
            <person name="Thoen E."/>
            <person name="Andreopoulos B."/>
            <person name="Lu D."/>
            <person name="Skrede I."/>
            <person name="Drula E."/>
            <person name="Henrissat B."/>
            <person name="Morin E."/>
            <person name="Kohler A."/>
            <person name="Barry K."/>
            <person name="LaButti K."/>
            <person name="Morin E."/>
            <person name="Salamov A."/>
            <person name="Lipzen A."/>
            <person name="Mereny Z."/>
            <person name="Hegedus B."/>
            <person name="Baldrian P."/>
            <person name="Stursova M."/>
            <person name="Weitz H."/>
            <person name="Taylor A."/>
            <person name="Grigoriev I.V."/>
            <person name="Nagy L.G."/>
            <person name="Martin F."/>
            <person name="Kauserud H."/>
        </authorList>
    </citation>
    <scope>NUCLEOTIDE SEQUENCE</scope>
    <source>
        <strain evidence="1">CBHHK067</strain>
    </source>
</reference>
<dbReference type="Proteomes" id="UP001221757">
    <property type="component" value="Unassembled WGS sequence"/>
</dbReference>
<proteinExistence type="predicted"/>
<evidence type="ECO:0000313" key="1">
    <source>
        <dbReference type="EMBL" id="KAJ7688604.1"/>
    </source>
</evidence>
<comment type="caution">
    <text evidence="1">The sequence shown here is derived from an EMBL/GenBank/DDBJ whole genome shotgun (WGS) entry which is preliminary data.</text>
</comment>
<dbReference type="EMBL" id="JARKIE010000078">
    <property type="protein sequence ID" value="KAJ7688604.1"/>
    <property type="molecule type" value="Genomic_DNA"/>
</dbReference>
<evidence type="ECO:0000313" key="2">
    <source>
        <dbReference type="Proteomes" id="UP001221757"/>
    </source>
</evidence>
<protein>
    <submittedName>
        <fullName evidence="1">Uncharacterized protein</fullName>
    </submittedName>
</protein>
<dbReference type="PROSITE" id="PS51257">
    <property type="entry name" value="PROKAR_LIPOPROTEIN"/>
    <property type="match status" value="1"/>
</dbReference>
<dbReference type="AlphaFoldDB" id="A0AAD7DCW4"/>
<keyword evidence="2" id="KW-1185">Reference proteome</keyword>
<name>A0AAD7DCW4_MYCRO</name>
<sequence length="168" mass="19221">MFINQHKNRALFLLSTGLSCTESLWVRNKFEPKVMTRHKHLRHWCRDPGGFLNKVAGNRVSVINIKRDLRSLCYHRIQETLDIREPISQPQFNFLQTLVDMAVRRFEPFSHKFLYASFYIQCPGGDEISVAAESSSGLASSTVARLTRTKTWNTLCWLGSSATATSAR</sequence>
<gene>
    <name evidence="1" type="ORF">B0H17DRAFT_1068099</name>
</gene>
<organism evidence="1 2">
    <name type="scientific">Mycena rosella</name>
    <name type="common">Pink bonnet</name>
    <name type="synonym">Agaricus rosellus</name>
    <dbReference type="NCBI Taxonomy" id="1033263"/>
    <lineage>
        <taxon>Eukaryota</taxon>
        <taxon>Fungi</taxon>
        <taxon>Dikarya</taxon>
        <taxon>Basidiomycota</taxon>
        <taxon>Agaricomycotina</taxon>
        <taxon>Agaricomycetes</taxon>
        <taxon>Agaricomycetidae</taxon>
        <taxon>Agaricales</taxon>
        <taxon>Marasmiineae</taxon>
        <taxon>Mycenaceae</taxon>
        <taxon>Mycena</taxon>
    </lineage>
</organism>
<accession>A0AAD7DCW4</accession>